<dbReference type="KEGG" id="pnd:Pla175_03280"/>
<feature type="compositionally biased region" description="Low complexity" evidence="1">
    <location>
        <begin position="7"/>
        <end position="31"/>
    </location>
</feature>
<accession>A0A518D678</accession>
<evidence type="ECO:0000313" key="2">
    <source>
        <dbReference type="EMBL" id="QDU86974.1"/>
    </source>
</evidence>
<dbReference type="OrthoDB" id="290460at2"/>
<dbReference type="Gene3D" id="2.10.70.10">
    <property type="entry name" value="Complement Module, domain 1"/>
    <property type="match status" value="1"/>
</dbReference>
<dbReference type="Proteomes" id="UP000317429">
    <property type="component" value="Chromosome"/>
</dbReference>
<keyword evidence="3" id="KW-1185">Reference proteome</keyword>
<dbReference type="EMBL" id="CP036291">
    <property type="protein sequence ID" value="QDU86974.1"/>
    <property type="molecule type" value="Genomic_DNA"/>
</dbReference>
<organism evidence="2 3">
    <name type="scientific">Pirellulimonas nuda</name>
    <dbReference type="NCBI Taxonomy" id="2528009"/>
    <lineage>
        <taxon>Bacteria</taxon>
        <taxon>Pseudomonadati</taxon>
        <taxon>Planctomycetota</taxon>
        <taxon>Planctomycetia</taxon>
        <taxon>Pirellulales</taxon>
        <taxon>Lacipirellulaceae</taxon>
        <taxon>Pirellulimonas</taxon>
    </lineage>
</organism>
<protein>
    <submittedName>
        <fullName evidence="2">Hemin uptake protein hemP</fullName>
    </submittedName>
</protein>
<gene>
    <name evidence="2" type="ORF">Pla175_03280</name>
</gene>
<dbReference type="AlphaFoldDB" id="A0A518D678"/>
<feature type="region of interest" description="Disordered" evidence="1">
    <location>
        <begin position="1"/>
        <end position="31"/>
    </location>
</feature>
<evidence type="ECO:0000313" key="3">
    <source>
        <dbReference type="Proteomes" id="UP000317429"/>
    </source>
</evidence>
<name>A0A518D678_9BACT</name>
<dbReference type="InterPro" id="IPR019600">
    <property type="entry name" value="Hemin_uptake_protein_HemP"/>
</dbReference>
<proteinExistence type="predicted"/>
<reference evidence="2 3" key="1">
    <citation type="submission" date="2019-02" db="EMBL/GenBank/DDBJ databases">
        <title>Deep-cultivation of Planctomycetes and their phenomic and genomic characterization uncovers novel biology.</title>
        <authorList>
            <person name="Wiegand S."/>
            <person name="Jogler M."/>
            <person name="Boedeker C."/>
            <person name="Pinto D."/>
            <person name="Vollmers J."/>
            <person name="Rivas-Marin E."/>
            <person name="Kohn T."/>
            <person name="Peeters S.H."/>
            <person name="Heuer A."/>
            <person name="Rast P."/>
            <person name="Oberbeckmann S."/>
            <person name="Bunk B."/>
            <person name="Jeske O."/>
            <person name="Meyerdierks A."/>
            <person name="Storesund J.E."/>
            <person name="Kallscheuer N."/>
            <person name="Luecker S."/>
            <person name="Lage O.M."/>
            <person name="Pohl T."/>
            <person name="Merkel B.J."/>
            <person name="Hornburger P."/>
            <person name="Mueller R.-W."/>
            <person name="Bruemmer F."/>
            <person name="Labrenz M."/>
            <person name="Spormann A.M."/>
            <person name="Op den Camp H."/>
            <person name="Overmann J."/>
            <person name="Amann R."/>
            <person name="Jetten M.S.M."/>
            <person name="Mascher T."/>
            <person name="Medema M.H."/>
            <person name="Devos D.P."/>
            <person name="Kaster A.-K."/>
            <person name="Ovreas L."/>
            <person name="Rohde M."/>
            <person name="Galperin M.Y."/>
            <person name="Jogler C."/>
        </authorList>
    </citation>
    <scope>NUCLEOTIDE SEQUENCE [LARGE SCALE GENOMIC DNA]</scope>
    <source>
        <strain evidence="2 3">Pla175</strain>
    </source>
</reference>
<evidence type="ECO:0000256" key="1">
    <source>
        <dbReference type="SAM" id="MobiDB-lite"/>
    </source>
</evidence>
<dbReference type="Pfam" id="PF10636">
    <property type="entry name" value="hemP"/>
    <property type="match status" value="1"/>
</dbReference>
<dbReference type="RefSeq" id="WP_145280691.1">
    <property type="nucleotide sequence ID" value="NZ_CP036291.1"/>
</dbReference>
<sequence length="73" mass="8051">MDHQDKPAPAQTTAAQTTAAQTTAAQPLPCQAPQERVLPSQEIFQGERVVTITHAGERYRLLVTKNDKLILQK</sequence>